<keyword evidence="5 9" id="KW-0812">Transmembrane</keyword>
<reference evidence="10 11" key="1">
    <citation type="journal article" date="2013" name="J. Mol. Microbiol. Biotechnol.">
        <title>Analysis of the Complete Genomes of Acholeplasma brassicae , A. palmae and A. laidlawii and Their Comparison to the Obligate Parasites from ' Candidatus Phytoplasma'.</title>
        <authorList>
            <person name="Kube M."/>
            <person name="Siewert C."/>
            <person name="Migdoll A.M."/>
            <person name="Duduk B."/>
            <person name="Holz S."/>
            <person name="Rabus R."/>
            <person name="Seemuller E."/>
            <person name="Mitrovic J."/>
            <person name="Muller I."/>
            <person name="Buttner C."/>
            <person name="Reinhardt R."/>
        </authorList>
    </citation>
    <scope>NUCLEOTIDE SEQUENCE [LARGE SCALE GENOMIC DNA]</scope>
    <source>
        <strain evidence="10 11">J233</strain>
    </source>
</reference>
<dbReference type="RefSeq" id="WP_030003836.1">
    <property type="nucleotide sequence ID" value="NC_022538.1"/>
</dbReference>
<dbReference type="GO" id="GO:0005886">
    <property type="term" value="C:plasma membrane"/>
    <property type="evidence" value="ECO:0007669"/>
    <property type="project" value="TreeGrafter"/>
</dbReference>
<feature type="transmembrane region" description="Helical" evidence="9">
    <location>
        <begin position="21"/>
        <end position="39"/>
    </location>
</feature>
<feature type="transmembrane region" description="Helical" evidence="9">
    <location>
        <begin position="223"/>
        <end position="241"/>
    </location>
</feature>
<evidence type="ECO:0000313" key="10">
    <source>
        <dbReference type="EMBL" id="CCV64953.1"/>
    </source>
</evidence>
<evidence type="ECO:0000256" key="8">
    <source>
        <dbReference type="ARBA" id="ARBA00023136"/>
    </source>
</evidence>
<feature type="transmembrane region" description="Helical" evidence="9">
    <location>
        <begin position="332"/>
        <end position="355"/>
    </location>
</feature>
<accession>U4KLZ3</accession>
<evidence type="ECO:0000256" key="6">
    <source>
        <dbReference type="ARBA" id="ARBA00022967"/>
    </source>
</evidence>
<feature type="transmembrane region" description="Helical" evidence="9">
    <location>
        <begin position="247"/>
        <end position="268"/>
    </location>
</feature>
<proteinExistence type="predicted"/>
<sequence length="356" mass="39078">MNVRITNQTSPYIRKDTSTKRMMVDVLIALVPVVVFAIYKSGMSALTRLIVSVLLSVLFEATYILLFKRVEGKSFLDKVKKRWETYTINNITAPAVTGLILGLLLPDKISFYVIVIASFFAIFVAKMFFGGLGNNLLNPAAFGRLFAGFALTALFATSAYSAIDAVSGATALSLEFPKVLETYSLLDMIIGNIPGAMGEINSIAILIGGVYLLIRRSADYRPILSATLAFLALLIPAAFIIQENYWLEFIVYHIFSGGLLFGLFFMVTDPVTSPITRPGRWIYGMIIGVLVFLIRVFGAYPEGVAIALLIGNILVPLIDYPKWATNKYTKKFYIGYGVSLAVVVISTILVLGGWVI</sequence>
<evidence type="ECO:0000256" key="7">
    <source>
        <dbReference type="ARBA" id="ARBA00022989"/>
    </source>
</evidence>
<dbReference type="Pfam" id="PF03116">
    <property type="entry name" value="NQR2_RnfD_RnfE"/>
    <property type="match status" value="1"/>
</dbReference>
<dbReference type="OrthoDB" id="9776359at2"/>
<dbReference type="NCBIfam" id="TIGR01946">
    <property type="entry name" value="rnfD"/>
    <property type="match status" value="1"/>
</dbReference>
<feature type="transmembrane region" description="Helical" evidence="9">
    <location>
        <begin position="45"/>
        <end position="66"/>
    </location>
</feature>
<dbReference type="KEGG" id="apal:BN85413760"/>
<dbReference type="STRING" id="1318466.BN85413760"/>
<evidence type="ECO:0000256" key="9">
    <source>
        <dbReference type="SAM" id="Phobius"/>
    </source>
</evidence>
<organism evidence="10 11">
    <name type="scientific">Alteracholeplasma palmae (strain ATCC 49389 / J233)</name>
    <name type="common">Acholeplasma palmae</name>
    <dbReference type="NCBI Taxonomy" id="1318466"/>
    <lineage>
        <taxon>Bacteria</taxon>
        <taxon>Bacillati</taxon>
        <taxon>Mycoplasmatota</taxon>
        <taxon>Mollicutes</taxon>
        <taxon>Acholeplasmatales</taxon>
        <taxon>Acholeplasmataceae</taxon>
        <taxon>Acholeplasma</taxon>
    </lineage>
</organism>
<evidence type="ECO:0000256" key="4">
    <source>
        <dbReference type="ARBA" id="ARBA00022643"/>
    </source>
</evidence>
<keyword evidence="7 9" id="KW-1133">Transmembrane helix</keyword>
<dbReference type="GO" id="GO:0022900">
    <property type="term" value="P:electron transport chain"/>
    <property type="evidence" value="ECO:0007669"/>
    <property type="project" value="InterPro"/>
</dbReference>
<feature type="transmembrane region" description="Helical" evidence="9">
    <location>
        <begin position="183"/>
        <end position="214"/>
    </location>
</feature>
<dbReference type="GO" id="GO:0055085">
    <property type="term" value="P:transmembrane transport"/>
    <property type="evidence" value="ECO:0007669"/>
    <property type="project" value="InterPro"/>
</dbReference>
<protein>
    <submittedName>
        <fullName evidence="10">NADH oxidoreductase complex RnfABCDGE type, D subunit</fullName>
    </submittedName>
</protein>
<evidence type="ECO:0000313" key="11">
    <source>
        <dbReference type="Proteomes" id="UP000032740"/>
    </source>
</evidence>
<gene>
    <name evidence="10" type="primary">rnfD</name>
    <name evidence="10" type="ORF">BN85413760</name>
</gene>
<evidence type="ECO:0000256" key="1">
    <source>
        <dbReference type="ARBA" id="ARBA00022448"/>
    </source>
</evidence>
<keyword evidence="6" id="KW-1278">Translocase</keyword>
<dbReference type="PANTHER" id="PTHR30578">
    <property type="entry name" value="ELECTRON TRANSPORT COMPLEX PROTEIN RNFD"/>
    <property type="match status" value="1"/>
</dbReference>
<keyword evidence="8 9" id="KW-0472">Membrane</keyword>
<keyword evidence="11" id="KW-1185">Reference proteome</keyword>
<dbReference type="Proteomes" id="UP000032740">
    <property type="component" value="Chromosome"/>
</dbReference>
<feature type="transmembrane region" description="Helical" evidence="9">
    <location>
        <begin position="280"/>
        <end position="297"/>
    </location>
</feature>
<feature type="transmembrane region" description="Helical" evidence="9">
    <location>
        <begin position="87"/>
        <end position="105"/>
    </location>
</feature>
<feature type="transmembrane region" description="Helical" evidence="9">
    <location>
        <begin position="111"/>
        <end position="129"/>
    </location>
</feature>
<dbReference type="AlphaFoldDB" id="U4KLZ3"/>
<evidence type="ECO:0000256" key="2">
    <source>
        <dbReference type="ARBA" id="ARBA00022553"/>
    </source>
</evidence>
<dbReference type="PANTHER" id="PTHR30578:SF1">
    <property type="entry name" value="NA(+)-TRANSLOCATING NADH-QUINONE REDUCTASE SUBUNIT B"/>
    <property type="match status" value="1"/>
</dbReference>
<keyword evidence="1" id="KW-0813">Transport</keyword>
<keyword evidence="4" id="KW-0288">FMN</keyword>
<dbReference type="HOGENOM" id="CLU_042020_1_0_14"/>
<evidence type="ECO:0000256" key="5">
    <source>
        <dbReference type="ARBA" id="ARBA00022692"/>
    </source>
</evidence>
<keyword evidence="3" id="KW-0285">Flavoprotein</keyword>
<evidence type="ECO:0000256" key="3">
    <source>
        <dbReference type="ARBA" id="ARBA00022630"/>
    </source>
</evidence>
<feature type="transmembrane region" description="Helical" evidence="9">
    <location>
        <begin position="303"/>
        <end position="320"/>
    </location>
</feature>
<dbReference type="EMBL" id="FO681347">
    <property type="protein sequence ID" value="CCV64953.1"/>
    <property type="molecule type" value="Genomic_DNA"/>
</dbReference>
<name>U4KLZ3_ALTPJ</name>
<dbReference type="InterPro" id="IPR011303">
    <property type="entry name" value="RnfD_bac"/>
</dbReference>
<dbReference type="InterPro" id="IPR004338">
    <property type="entry name" value="NqrB/RnfD"/>
</dbReference>
<keyword evidence="2" id="KW-0597">Phosphoprotein</keyword>
<feature type="transmembrane region" description="Helical" evidence="9">
    <location>
        <begin position="141"/>
        <end position="163"/>
    </location>
</feature>